<feature type="transmembrane region" description="Helical" evidence="6">
    <location>
        <begin position="138"/>
        <end position="171"/>
    </location>
</feature>
<dbReference type="GO" id="GO:0005886">
    <property type="term" value="C:plasma membrane"/>
    <property type="evidence" value="ECO:0007669"/>
    <property type="project" value="UniProtKB-SubCell"/>
</dbReference>
<feature type="transmembrane region" description="Helical" evidence="6">
    <location>
        <begin position="237"/>
        <end position="257"/>
    </location>
</feature>
<accession>A0A0W7TQ25</accession>
<feature type="transmembrane region" description="Helical" evidence="6">
    <location>
        <begin position="33"/>
        <end position="56"/>
    </location>
</feature>
<evidence type="ECO:0000256" key="6">
    <source>
        <dbReference type="RuleBase" id="RU363041"/>
    </source>
</evidence>
<proteinExistence type="inferred from homology"/>
<name>A0A0W7TQ25_9FIRM</name>
<evidence type="ECO:0000313" key="9">
    <source>
        <dbReference type="Proteomes" id="UP000053433"/>
    </source>
</evidence>
<evidence type="ECO:0000256" key="5">
    <source>
        <dbReference type="ARBA" id="ARBA00023136"/>
    </source>
</evidence>
<evidence type="ECO:0000256" key="2">
    <source>
        <dbReference type="ARBA" id="ARBA00009142"/>
    </source>
</evidence>
<comment type="caution">
    <text evidence="7">The sequence shown here is derived from an EMBL/GenBank/DDBJ whole genome shotgun (WGS) entry which is preliminary data.</text>
</comment>
<feature type="transmembrane region" description="Helical" evidence="6">
    <location>
        <begin position="107"/>
        <end position="126"/>
    </location>
</feature>
<comment type="similarity">
    <text evidence="2 6">Belongs to the 4-toluene sulfonate uptake permease (TSUP) (TC 2.A.102) family.</text>
</comment>
<dbReference type="Proteomes" id="UP000053433">
    <property type="component" value="Unassembled WGS sequence"/>
</dbReference>
<dbReference type="AlphaFoldDB" id="A0A0W7TQ25"/>
<evidence type="ECO:0000256" key="3">
    <source>
        <dbReference type="ARBA" id="ARBA00022692"/>
    </source>
</evidence>
<evidence type="ECO:0000256" key="1">
    <source>
        <dbReference type="ARBA" id="ARBA00004141"/>
    </source>
</evidence>
<evidence type="ECO:0000313" key="8">
    <source>
        <dbReference type="EMBL" id="MST92295.1"/>
    </source>
</evidence>
<dbReference type="PANTHER" id="PTHR43701:SF2">
    <property type="entry name" value="MEMBRANE TRANSPORTER PROTEIN YJNA-RELATED"/>
    <property type="match status" value="1"/>
</dbReference>
<dbReference type="Proteomes" id="UP000431913">
    <property type="component" value="Unassembled WGS sequence"/>
</dbReference>
<dbReference type="EMBL" id="LMUA01000014">
    <property type="protein sequence ID" value="KUE75936.1"/>
    <property type="molecule type" value="Genomic_DNA"/>
</dbReference>
<comment type="subcellular location">
    <subcellularLocation>
        <location evidence="6">Cell membrane</location>
        <topology evidence="6">Multi-pass membrane protein</topology>
    </subcellularLocation>
    <subcellularLocation>
        <location evidence="1">Membrane</location>
        <topology evidence="1">Multi-pass membrane protein</topology>
    </subcellularLocation>
</comment>
<sequence length="261" mass="27445">MSMVAFLVSFLASTAGAICGIGGGVIIKPVLDLFQMASVSTISFLSGCTVLSMSLYSVGRAAASRDSVVDFKTGTPLALGAALGGVLGKQLFTAVKEAASNPNMVGGVQAGCLTIITIYTLAYTVNKANIKTRRVRGTVPCVIIGITLGIMSSFLGIGGGPINLVVLYYFFSMSTKVAAQNSLYIILISQITSVTTTLFTKTVPEFEWLWLVLMVAGGIGGGAVGRKINKKIDDKHVEILFIGLMFTIIGISCYNTWALMK</sequence>
<protein>
    <recommendedName>
        <fullName evidence="6">Probable membrane transporter protein</fullName>
    </recommendedName>
</protein>
<reference evidence="8 10" key="2">
    <citation type="submission" date="2019-08" db="EMBL/GenBank/DDBJ databases">
        <title>In-depth cultivation of the pig gut microbiome towards novel bacterial diversity and tailored functional studies.</title>
        <authorList>
            <person name="Wylensek D."/>
            <person name="Hitch T.C.A."/>
            <person name="Clavel T."/>
        </authorList>
    </citation>
    <scope>NUCLEOTIDE SEQUENCE [LARGE SCALE GENOMIC DNA]</scope>
    <source>
        <strain evidence="8 10">WCA3-601-WT-6J</strain>
    </source>
</reference>
<dbReference type="RefSeq" id="WP_058723334.1">
    <property type="nucleotide sequence ID" value="NZ_CATXDA010000013.1"/>
</dbReference>
<gene>
    <name evidence="7" type="ORF">ASJ35_11170</name>
    <name evidence="8" type="ORF">FYJ76_10155</name>
</gene>
<dbReference type="InterPro" id="IPR002781">
    <property type="entry name" value="TM_pro_TauE-like"/>
</dbReference>
<dbReference type="Pfam" id="PF01925">
    <property type="entry name" value="TauE"/>
    <property type="match status" value="1"/>
</dbReference>
<dbReference type="PANTHER" id="PTHR43701">
    <property type="entry name" value="MEMBRANE TRANSPORTER PROTEIN MJ0441-RELATED"/>
    <property type="match status" value="1"/>
</dbReference>
<keyword evidence="5 6" id="KW-0472">Membrane</keyword>
<feature type="transmembrane region" description="Helical" evidence="6">
    <location>
        <begin position="208"/>
        <end position="225"/>
    </location>
</feature>
<dbReference type="InterPro" id="IPR051598">
    <property type="entry name" value="TSUP/Inactive_protease-like"/>
</dbReference>
<dbReference type="EMBL" id="VUNJ01000009">
    <property type="protein sequence ID" value="MST92295.1"/>
    <property type="molecule type" value="Genomic_DNA"/>
</dbReference>
<keyword evidence="3 6" id="KW-0812">Transmembrane</keyword>
<keyword evidence="4 6" id="KW-1133">Transmembrane helix</keyword>
<keyword evidence="6" id="KW-1003">Cell membrane</keyword>
<reference evidence="7 9" key="1">
    <citation type="submission" date="2015-10" db="EMBL/GenBank/DDBJ databases">
        <title>A novel member of the family Ruminococcaceae isolated from human faeces.</title>
        <authorList>
            <person name="Shkoporov A.N."/>
            <person name="Chaplin A.V."/>
            <person name="Motuzova O.V."/>
            <person name="Kafarskaia L.I."/>
            <person name="Efimov B.A."/>
        </authorList>
    </citation>
    <scope>NUCLEOTIDE SEQUENCE [LARGE SCALE GENOMIC DNA]</scope>
    <source>
        <strain evidence="7 9">668</strain>
    </source>
</reference>
<evidence type="ECO:0000256" key="4">
    <source>
        <dbReference type="ARBA" id="ARBA00022989"/>
    </source>
</evidence>
<feature type="transmembrane region" description="Helical" evidence="6">
    <location>
        <begin position="77"/>
        <end position="95"/>
    </location>
</feature>
<organism evidence="7 9">
    <name type="scientific">Ruthenibacterium lactatiformans</name>
    <dbReference type="NCBI Taxonomy" id="1550024"/>
    <lineage>
        <taxon>Bacteria</taxon>
        <taxon>Bacillati</taxon>
        <taxon>Bacillota</taxon>
        <taxon>Clostridia</taxon>
        <taxon>Eubacteriales</taxon>
        <taxon>Oscillospiraceae</taxon>
        <taxon>Ruthenibacterium</taxon>
    </lineage>
</organism>
<evidence type="ECO:0000313" key="7">
    <source>
        <dbReference type="EMBL" id="KUE75936.1"/>
    </source>
</evidence>
<evidence type="ECO:0000313" key="10">
    <source>
        <dbReference type="Proteomes" id="UP000431913"/>
    </source>
</evidence>